<feature type="chain" id="PRO_5011735896" evidence="9">
    <location>
        <begin position="27"/>
        <end position="448"/>
    </location>
</feature>
<dbReference type="InterPro" id="IPR010130">
    <property type="entry name" value="T1SS_OMP_TolC"/>
</dbReference>
<name>A0A1G8VRZ8_9GAMM</name>
<dbReference type="RefSeq" id="WP_089685603.1">
    <property type="nucleotide sequence ID" value="NZ_FNES01000007.1"/>
</dbReference>
<dbReference type="GO" id="GO:0015562">
    <property type="term" value="F:efflux transmembrane transporter activity"/>
    <property type="evidence" value="ECO:0007669"/>
    <property type="project" value="InterPro"/>
</dbReference>
<dbReference type="OrthoDB" id="9813458at2"/>
<dbReference type="PANTHER" id="PTHR30026:SF20">
    <property type="entry name" value="OUTER MEMBRANE PROTEIN TOLC"/>
    <property type="match status" value="1"/>
</dbReference>
<dbReference type="Proteomes" id="UP000198525">
    <property type="component" value="Unassembled WGS sequence"/>
</dbReference>
<keyword evidence="6" id="KW-0472">Membrane</keyword>
<dbReference type="NCBIfam" id="TIGR01844">
    <property type="entry name" value="type_I_sec_TolC"/>
    <property type="match status" value="1"/>
</dbReference>
<dbReference type="InterPro" id="IPR051906">
    <property type="entry name" value="TolC-like"/>
</dbReference>
<evidence type="ECO:0000256" key="7">
    <source>
        <dbReference type="ARBA" id="ARBA00023237"/>
    </source>
</evidence>
<organism evidence="10 11">
    <name type="scientific">Billgrantia gudaonensis</name>
    <dbReference type="NCBI Taxonomy" id="376427"/>
    <lineage>
        <taxon>Bacteria</taxon>
        <taxon>Pseudomonadati</taxon>
        <taxon>Pseudomonadota</taxon>
        <taxon>Gammaproteobacteria</taxon>
        <taxon>Oceanospirillales</taxon>
        <taxon>Halomonadaceae</taxon>
        <taxon>Billgrantia</taxon>
    </lineage>
</organism>
<keyword evidence="5" id="KW-0812">Transmembrane</keyword>
<reference evidence="10 11" key="1">
    <citation type="submission" date="2016-10" db="EMBL/GenBank/DDBJ databases">
        <authorList>
            <person name="de Groot N.N."/>
        </authorList>
    </citation>
    <scope>NUCLEOTIDE SEQUENCE [LARGE SCALE GENOMIC DNA]</scope>
    <source>
        <strain evidence="10 11">CGMCC 1.6133</strain>
    </source>
</reference>
<evidence type="ECO:0000313" key="10">
    <source>
        <dbReference type="EMBL" id="SDJ68764.1"/>
    </source>
</evidence>
<comment type="similarity">
    <text evidence="2">Belongs to the outer membrane factor (OMF) (TC 1.B.17) family.</text>
</comment>
<dbReference type="STRING" id="376427.SAMN04487954_10725"/>
<feature type="coiled-coil region" evidence="8">
    <location>
        <begin position="195"/>
        <end position="222"/>
    </location>
</feature>
<evidence type="ECO:0000256" key="6">
    <source>
        <dbReference type="ARBA" id="ARBA00023136"/>
    </source>
</evidence>
<dbReference type="GO" id="GO:0009279">
    <property type="term" value="C:cell outer membrane"/>
    <property type="evidence" value="ECO:0007669"/>
    <property type="project" value="UniProtKB-SubCell"/>
</dbReference>
<dbReference type="Pfam" id="PF02321">
    <property type="entry name" value="OEP"/>
    <property type="match status" value="2"/>
</dbReference>
<accession>A0A1G8VRZ8</accession>
<dbReference type="EMBL" id="FNES01000007">
    <property type="protein sequence ID" value="SDJ68764.1"/>
    <property type="molecule type" value="Genomic_DNA"/>
</dbReference>
<protein>
    <submittedName>
        <fullName evidence="10">Outer membrane protein HasF</fullName>
    </submittedName>
</protein>
<evidence type="ECO:0000313" key="11">
    <source>
        <dbReference type="Proteomes" id="UP000198525"/>
    </source>
</evidence>
<dbReference type="InterPro" id="IPR003423">
    <property type="entry name" value="OMP_efflux"/>
</dbReference>
<evidence type="ECO:0000256" key="2">
    <source>
        <dbReference type="ARBA" id="ARBA00007613"/>
    </source>
</evidence>
<proteinExistence type="inferred from homology"/>
<dbReference type="GO" id="GO:0015288">
    <property type="term" value="F:porin activity"/>
    <property type="evidence" value="ECO:0007669"/>
    <property type="project" value="TreeGrafter"/>
</dbReference>
<dbReference type="AlphaFoldDB" id="A0A1G8VRZ8"/>
<sequence>MSRLSHALSRGLLLALSCSVAVPALALDFREAYERALRHDPSWLAARSESAAGRHEHALGRAALLPNLSYRYSRARNDSEVRQSTAFGETTQDLDYTSHSSGFTLTQPLFDAAAYAQYREGAALAEAADLSRERARQALAVRVLQAYTDVLYAQDEMTLAEAHRLALREEARRSQRFVASGEGTLTDQLEVEAQSQVIEAQVIEAEDRLQAARNELQTLVGRLPSTASLAPLQSTSPTMGEGAPALDRWREWALARNPELAAERQRLEAARQRLNQQRAGHLPSVRLFASSRVSDSSAENQVGQRYDTDSVGIEIEVPLYAGGRVLAASRRADDTLAQARHELDATTAELLNDLERQYRMVLSSRRRIRAYRNAVAAAGARLEATRRSILGGERTNLDALNAEHQRFEAKRDLARARYDYLLAWLSLRWHAGVLDDGDIERVAGAFAD</sequence>
<gene>
    <name evidence="10" type="ORF">SAMN04487954_10725</name>
</gene>
<dbReference type="PANTHER" id="PTHR30026">
    <property type="entry name" value="OUTER MEMBRANE PROTEIN TOLC"/>
    <property type="match status" value="1"/>
</dbReference>
<comment type="subcellular location">
    <subcellularLocation>
        <location evidence="1">Cell outer membrane</location>
    </subcellularLocation>
</comment>
<evidence type="ECO:0000256" key="4">
    <source>
        <dbReference type="ARBA" id="ARBA00022452"/>
    </source>
</evidence>
<dbReference type="GO" id="GO:1990281">
    <property type="term" value="C:efflux pump complex"/>
    <property type="evidence" value="ECO:0007669"/>
    <property type="project" value="TreeGrafter"/>
</dbReference>
<evidence type="ECO:0000256" key="1">
    <source>
        <dbReference type="ARBA" id="ARBA00004442"/>
    </source>
</evidence>
<dbReference type="SUPFAM" id="SSF56954">
    <property type="entry name" value="Outer membrane efflux proteins (OEP)"/>
    <property type="match status" value="1"/>
</dbReference>
<evidence type="ECO:0000256" key="9">
    <source>
        <dbReference type="SAM" id="SignalP"/>
    </source>
</evidence>
<keyword evidence="8" id="KW-0175">Coiled coil</keyword>
<evidence type="ECO:0000256" key="3">
    <source>
        <dbReference type="ARBA" id="ARBA00022448"/>
    </source>
</evidence>
<dbReference type="Gene3D" id="1.20.1600.10">
    <property type="entry name" value="Outer membrane efflux proteins (OEP)"/>
    <property type="match status" value="1"/>
</dbReference>
<evidence type="ECO:0000256" key="8">
    <source>
        <dbReference type="SAM" id="Coils"/>
    </source>
</evidence>
<keyword evidence="11" id="KW-1185">Reference proteome</keyword>
<evidence type="ECO:0000256" key="5">
    <source>
        <dbReference type="ARBA" id="ARBA00022692"/>
    </source>
</evidence>
<feature type="signal peptide" evidence="9">
    <location>
        <begin position="1"/>
        <end position="26"/>
    </location>
</feature>
<keyword evidence="9" id="KW-0732">Signal</keyword>
<keyword evidence="7" id="KW-0998">Cell outer membrane</keyword>
<keyword evidence="3" id="KW-0813">Transport</keyword>
<keyword evidence="4" id="KW-1134">Transmembrane beta strand</keyword>